<dbReference type="AlphaFoldDB" id="A0A177AHR2"/>
<feature type="transmembrane region" description="Helical" evidence="7">
    <location>
        <begin position="279"/>
        <end position="298"/>
    </location>
</feature>
<comment type="similarity">
    <text evidence="2">Belongs to the PA-phosphatase related phosphoesterase family.</text>
</comment>
<feature type="domain" description="Phosphatidic acid phosphatase type 2/haloperoxidase" evidence="8">
    <location>
        <begin position="112"/>
        <end position="328"/>
    </location>
</feature>
<accession>A0A177AHR2</accession>
<keyword evidence="5 7" id="KW-0472">Membrane</keyword>
<evidence type="ECO:0000256" key="2">
    <source>
        <dbReference type="ARBA" id="ARBA00008816"/>
    </source>
</evidence>
<dbReference type="Proteomes" id="UP000077154">
    <property type="component" value="Unassembled WGS sequence"/>
</dbReference>
<evidence type="ECO:0000256" key="7">
    <source>
        <dbReference type="SAM" id="Phobius"/>
    </source>
</evidence>
<dbReference type="GO" id="GO:0046839">
    <property type="term" value="P:phospholipid dephosphorylation"/>
    <property type="evidence" value="ECO:0007669"/>
    <property type="project" value="TreeGrafter"/>
</dbReference>
<dbReference type="CDD" id="cd03390">
    <property type="entry name" value="PAP2_containing_1_like"/>
    <property type="match status" value="1"/>
</dbReference>
<dbReference type="Pfam" id="PF01569">
    <property type="entry name" value="PAP2"/>
    <property type="match status" value="1"/>
</dbReference>
<feature type="region of interest" description="Disordered" evidence="6">
    <location>
        <begin position="231"/>
        <end position="250"/>
    </location>
</feature>
<dbReference type="SUPFAM" id="SSF48317">
    <property type="entry name" value="Acid phosphatase/Vanadium-dependent haloperoxidase"/>
    <property type="match status" value="1"/>
</dbReference>
<evidence type="ECO:0000256" key="6">
    <source>
        <dbReference type="SAM" id="MobiDB-lite"/>
    </source>
</evidence>
<feature type="transmembrane region" description="Helical" evidence="7">
    <location>
        <begin position="21"/>
        <end position="40"/>
    </location>
</feature>
<dbReference type="GO" id="GO:0006644">
    <property type="term" value="P:phospholipid metabolic process"/>
    <property type="evidence" value="ECO:0007669"/>
    <property type="project" value="InterPro"/>
</dbReference>
<dbReference type="OrthoDB" id="8907274at2759"/>
<keyword evidence="3 7" id="KW-0812">Transmembrane</keyword>
<protein>
    <recommendedName>
        <fullName evidence="8">Phosphatidic acid phosphatase type 2/haloperoxidase domain-containing protein</fullName>
    </recommendedName>
</protein>
<organism evidence="9">
    <name type="scientific">Pseudogymnoascus destructans</name>
    <dbReference type="NCBI Taxonomy" id="655981"/>
    <lineage>
        <taxon>Eukaryota</taxon>
        <taxon>Fungi</taxon>
        <taxon>Dikarya</taxon>
        <taxon>Ascomycota</taxon>
        <taxon>Pezizomycotina</taxon>
        <taxon>Leotiomycetes</taxon>
        <taxon>Thelebolales</taxon>
        <taxon>Thelebolaceae</taxon>
        <taxon>Pseudogymnoascus</taxon>
    </lineage>
</organism>
<evidence type="ECO:0000256" key="4">
    <source>
        <dbReference type="ARBA" id="ARBA00022989"/>
    </source>
</evidence>
<feature type="region of interest" description="Disordered" evidence="6">
    <location>
        <begin position="374"/>
        <end position="458"/>
    </location>
</feature>
<dbReference type="VEuPathDB" id="FungiDB:GMDG_01120"/>
<dbReference type="Gene3D" id="1.20.144.10">
    <property type="entry name" value="Phosphatidic acid phosphatase type 2/haloperoxidase"/>
    <property type="match status" value="1"/>
</dbReference>
<dbReference type="PANTHER" id="PTHR10165:SF154">
    <property type="entry name" value="PAP2 DOMAIN PROTEIN (AFU_ORTHOLOGUE AFUA_1G09730)"/>
    <property type="match status" value="1"/>
</dbReference>
<feature type="transmembrane region" description="Helical" evidence="7">
    <location>
        <begin position="104"/>
        <end position="124"/>
    </location>
</feature>
<gene>
    <name evidence="9" type="ORF">VC83_02653</name>
</gene>
<feature type="compositionally biased region" description="Basic and acidic residues" evidence="6">
    <location>
        <begin position="402"/>
        <end position="432"/>
    </location>
</feature>
<feature type="transmembrane region" description="Helical" evidence="7">
    <location>
        <begin position="60"/>
        <end position="84"/>
    </location>
</feature>
<sequence>MARRETSRVSIRLMLSYVLDWIIIIGAAAIGVALGTISPNKRPISLSNPELSYPNNPDTVTVAVVIIVSLAAPAAIILLTSLLLVPGPSVPKSVPKGLIWRRKLWEWFTGWLGLGMSCASSWLITSGLKNLVGKPRPDVIARCMPDLSQIAKYAVAGIPAVKGTTVTLVHAGICTNPDPDLLDDGWRSWPSGHSSFAASGLVYLSLFLASKLALTLPFLYPKQPGQSDSSYYSAFPSRLPSSSSGSYASKYDRDDNGAQASKLGHRQIAARNQAASPPLYLLALAFTPTGAAMYITASRYSDFRHHGFDILSGFLIGTVAAFAAFRYYHLPLSRGAGWSWGPRSRARAFWTGVGTGGYVGGNEAKKGGEAVMMEDLGGSGERSGYQGQGLDGAGDSNNQAGGRDRDRDTDEFELLHRGDQEGYREDARDEVRVSPVQMSPRRVMGEETGYEAYRGRAR</sequence>
<keyword evidence="4 7" id="KW-1133">Transmembrane helix</keyword>
<evidence type="ECO:0000259" key="8">
    <source>
        <dbReference type="Pfam" id="PF01569"/>
    </source>
</evidence>
<name>A0A177AHR2_9PEZI</name>
<dbReference type="InterPro" id="IPR000326">
    <property type="entry name" value="PAP2/HPO"/>
</dbReference>
<dbReference type="PANTHER" id="PTHR10165">
    <property type="entry name" value="LIPID PHOSPHATE PHOSPHATASE"/>
    <property type="match status" value="1"/>
</dbReference>
<dbReference type="GO" id="GO:0008195">
    <property type="term" value="F:phosphatidate phosphatase activity"/>
    <property type="evidence" value="ECO:0007669"/>
    <property type="project" value="TreeGrafter"/>
</dbReference>
<dbReference type="GeneID" id="36285732"/>
<dbReference type="InterPro" id="IPR036938">
    <property type="entry name" value="PAP2/HPO_sf"/>
</dbReference>
<dbReference type="InterPro" id="IPR043216">
    <property type="entry name" value="PAP-like"/>
</dbReference>
<dbReference type="RefSeq" id="XP_024326243.1">
    <property type="nucleotide sequence ID" value="XM_024466311.1"/>
</dbReference>
<dbReference type="eggNOG" id="KOG3030">
    <property type="taxonomic scope" value="Eukaryota"/>
</dbReference>
<evidence type="ECO:0000256" key="5">
    <source>
        <dbReference type="ARBA" id="ARBA00023136"/>
    </source>
</evidence>
<reference evidence="9" key="1">
    <citation type="submission" date="2016-03" db="EMBL/GenBank/DDBJ databases">
        <title>Updated assembly of Pseudogymnoascus destructans, the fungus causing white-nose syndrome of bats.</title>
        <authorList>
            <person name="Palmer J.M."/>
            <person name="Drees K.P."/>
            <person name="Foster J.T."/>
            <person name="Lindner D.L."/>
        </authorList>
    </citation>
    <scope>NUCLEOTIDE SEQUENCE [LARGE SCALE GENOMIC DNA]</scope>
    <source>
        <strain evidence="9">20631-21</strain>
    </source>
</reference>
<feature type="compositionally biased region" description="Low complexity" evidence="6">
    <location>
        <begin position="232"/>
        <end position="249"/>
    </location>
</feature>
<feature type="compositionally biased region" description="Gly residues" evidence="6">
    <location>
        <begin position="377"/>
        <end position="392"/>
    </location>
</feature>
<comment type="subcellular location">
    <subcellularLocation>
        <location evidence="1">Membrane</location>
        <topology evidence="1">Multi-pass membrane protein</topology>
    </subcellularLocation>
</comment>
<evidence type="ECO:0000256" key="3">
    <source>
        <dbReference type="ARBA" id="ARBA00022692"/>
    </source>
</evidence>
<proteinExistence type="inferred from homology"/>
<dbReference type="GO" id="GO:0016020">
    <property type="term" value="C:membrane"/>
    <property type="evidence" value="ECO:0007669"/>
    <property type="project" value="UniProtKB-SubCell"/>
</dbReference>
<dbReference type="EMBL" id="KV441390">
    <property type="protein sequence ID" value="OAF60962.1"/>
    <property type="molecule type" value="Genomic_DNA"/>
</dbReference>
<evidence type="ECO:0000313" key="9">
    <source>
        <dbReference type="EMBL" id="OAF60962.1"/>
    </source>
</evidence>
<feature type="transmembrane region" description="Helical" evidence="7">
    <location>
        <begin position="196"/>
        <end position="220"/>
    </location>
</feature>
<feature type="transmembrane region" description="Helical" evidence="7">
    <location>
        <begin position="310"/>
        <end position="328"/>
    </location>
</feature>
<evidence type="ECO:0000256" key="1">
    <source>
        <dbReference type="ARBA" id="ARBA00004141"/>
    </source>
</evidence>